<dbReference type="STRING" id="1071918.SAMN05421544_11839"/>
<keyword evidence="4" id="KW-1185">Reference proteome</keyword>
<dbReference type="InterPro" id="IPR002104">
    <property type="entry name" value="Integrase_catalytic"/>
</dbReference>
<feature type="domain" description="Tyr recombinase" evidence="2">
    <location>
        <begin position="224"/>
        <end position="414"/>
    </location>
</feature>
<dbReference type="PROSITE" id="PS51898">
    <property type="entry name" value="TYR_RECOMBINASE"/>
    <property type="match status" value="1"/>
</dbReference>
<dbReference type="PANTHER" id="PTHR30349:SF64">
    <property type="entry name" value="PROPHAGE INTEGRASE INTD-RELATED"/>
    <property type="match status" value="1"/>
</dbReference>
<dbReference type="InterPro" id="IPR025269">
    <property type="entry name" value="SAM-like_dom"/>
</dbReference>
<keyword evidence="1" id="KW-0233">DNA recombination</keyword>
<evidence type="ECO:0000259" key="2">
    <source>
        <dbReference type="PROSITE" id="PS51898"/>
    </source>
</evidence>
<reference evidence="3 4" key="1">
    <citation type="submission" date="2016-10" db="EMBL/GenBank/DDBJ databases">
        <authorList>
            <person name="de Groot N.N."/>
        </authorList>
    </citation>
    <scope>NUCLEOTIDE SEQUENCE [LARGE SCALE GENOMIC DNA]</scope>
    <source>
        <strain evidence="3 4">DSM 24015</strain>
    </source>
</reference>
<dbReference type="InterPro" id="IPR011010">
    <property type="entry name" value="DNA_brk_join_enz"/>
</dbReference>
<dbReference type="Pfam" id="PF00589">
    <property type="entry name" value="Phage_integrase"/>
    <property type="match status" value="1"/>
</dbReference>
<dbReference type="SUPFAM" id="SSF56349">
    <property type="entry name" value="DNA breaking-rejoining enzymes"/>
    <property type="match status" value="1"/>
</dbReference>
<dbReference type="Proteomes" id="UP000198517">
    <property type="component" value="Unassembled WGS sequence"/>
</dbReference>
<dbReference type="PANTHER" id="PTHR30349">
    <property type="entry name" value="PHAGE INTEGRASE-RELATED"/>
    <property type="match status" value="1"/>
</dbReference>
<sequence length="433" mass="50551">MKVLYFIKKRKNPISKIYIRLWESKKIDLTTSTGVQINYNYWDSKNEKVKNKVEAIDKDFINTKLLELKKYITETYNIEFNSEITINAEWLKKKVAIFFNRVDDSQLEKVYFVEWVKKFVENAPNKLNRGKKLSPRTILAYQTMLNHLLDYEAYKKTNLKHSDITLSFYWDFVGYCRDIKKLSENTIGNIIKYIKFFCGSIDFEGLPVSKDYKHKEFVKPKEQTDDIYLTTKEIDQIFNYDFGDNPRLDNARDLLIIGLNTGLRVSDFMRLDLSHIKDDTIRIQAKKTGKIAEIPINEQIAHTLEKRGGNLPKAISDQKFNKYIKEIGQTIGFDELTKGAKMEIIDDKGTTRKVSGFYPKYELMTSHICRRSFATNLYGQIPTPVIMAITGHTTEAMFLNYIKKTASENAEVLRNFYKRSAEEKGLKPVLKVI</sequence>
<name>A0A1G7EZS0_9FLAO</name>
<dbReference type="Pfam" id="PF13102">
    <property type="entry name" value="Phage_int_SAM_5"/>
    <property type="match status" value="1"/>
</dbReference>
<evidence type="ECO:0000256" key="1">
    <source>
        <dbReference type="ARBA" id="ARBA00023172"/>
    </source>
</evidence>
<dbReference type="GO" id="GO:0015074">
    <property type="term" value="P:DNA integration"/>
    <property type="evidence" value="ECO:0007669"/>
    <property type="project" value="InterPro"/>
</dbReference>
<dbReference type="EMBL" id="FNAS01000018">
    <property type="protein sequence ID" value="SDE69182.1"/>
    <property type="molecule type" value="Genomic_DNA"/>
</dbReference>
<dbReference type="InterPro" id="IPR013762">
    <property type="entry name" value="Integrase-like_cat_sf"/>
</dbReference>
<gene>
    <name evidence="3" type="ORF">SAMN05421544_11839</name>
</gene>
<dbReference type="OrthoDB" id="1493636at2"/>
<dbReference type="AlphaFoldDB" id="A0A1G7EZS0"/>
<dbReference type="InterPro" id="IPR050090">
    <property type="entry name" value="Tyrosine_recombinase_XerCD"/>
</dbReference>
<dbReference type="RefSeq" id="WP_092737646.1">
    <property type="nucleotide sequence ID" value="NZ_FNAS01000018.1"/>
</dbReference>
<protein>
    <submittedName>
        <fullName evidence="3">Phage integrase family protein</fullName>
    </submittedName>
</protein>
<organism evidence="3 4">
    <name type="scientific">Riemerella columbipharyngis</name>
    <dbReference type="NCBI Taxonomy" id="1071918"/>
    <lineage>
        <taxon>Bacteria</taxon>
        <taxon>Pseudomonadati</taxon>
        <taxon>Bacteroidota</taxon>
        <taxon>Flavobacteriia</taxon>
        <taxon>Flavobacteriales</taxon>
        <taxon>Weeksellaceae</taxon>
        <taxon>Riemerella</taxon>
    </lineage>
</organism>
<dbReference type="Gene3D" id="1.10.443.10">
    <property type="entry name" value="Intergrase catalytic core"/>
    <property type="match status" value="1"/>
</dbReference>
<evidence type="ECO:0000313" key="3">
    <source>
        <dbReference type="EMBL" id="SDE69182.1"/>
    </source>
</evidence>
<dbReference type="GO" id="GO:0006310">
    <property type="term" value="P:DNA recombination"/>
    <property type="evidence" value="ECO:0007669"/>
    <property type="project" value="UniProtKB-KW"/>
</dbReference>
<accession>A0A1G7EZS0</accession>
<proteinExistence type="predicted"/>
<dbReference type="GO" id="GO:0003677">
    <property type="term" value="F:DNA binding"/>
    <property type="evidence" value="ECO:0007669"/>
    <property type="project" value="InterPro"/>
</dbReference>
<evidence type="ECO:0000313" key="4">
    <source>
        <dbReference type="Proteomes" id="UP000198517"/>
    </source>
</evidence>